<feature type="domain" description="Threonine/Serine exporter ThrE" evidence="9">
    <location>
        <begin position="7"/>
        <end position="134"/>
    </location>
</feature>
<dbReference type="AlphaFoldDB" id="A0A9D2NCD1"/>
<feature type="transmembrane region" description="Helical" evidence="8">
    <location>
        <begin position="29"/>
        <end position="46"/>
    </location>
</feature>
<dbReference type="Pfam" id="PF12821">
    <property type="entry name" value="ThrE_2"/>
    <property type="match status" value="1"/>
</dbReference>
<evidence type="ECO:0000259" key="9">
    <source>
        <dbReference type="Pfam" id="PF12821"/>
    </source>
</evidence>
<evidence type="ECO:0000313" key="10">
    <source>
        <dbReference type="EMBL" id="HJC15963.1"/>
    </source>
</evidence>
<evidence type="ECO:0000256" key="7">
    <source>
        <dbReference type="ARBA" id="ARBA00034125"/>
    </source>
</evidence>
<dbReference type="InterPro" id="IPR024528">
    <property type="entry name" value="ThrE_2"/>
</dbReference>
<accession>A0A9D2NCD1</accession>
<dbReference type="EMBL" id="DWWU01000038">
    <property type="protein sequence ID" value="HJC15963.1"/>
    <property type="molecule type" value="Genomic_DNA"/>
</dbReference>
<dbReference type="Proteomes" id="UP000823849">
    <property type="component" value="Unassembled WGS sequence"/>
</dbReference>
<keyword evidence="4 8" id="KW-0812">Transmembrane</keyword>
<dbReference type="GO" id="GO:0015744">
    <property type="term" value="P:succinate transport"/>
    <property type="evidence" value="ECO:0007669"/>
    <property type="project" value="TreeGrafter"/>
</dbReference>
<reference evidence="10" key="1">
    <citation type="journal article" date="2021" name="PeerJ">
        <title>Extensive microbial diversity within the chicken gut microbiome revealed by metagenomics and culture.</title>
        <authorList>
            <person name="Gilroy R."/>
            <person name="Ravi A."/>
            <person name="Getino M."/>
            <person name="Pursley I."/>
            <person name="Horton D.L."/>
            <person name="Alikhan N.F."/>
            <person name="Baker D."/>
            <person name="Gharbi K."/>
            <person name="Hall N."/>
            <person name="Watson M."/>
            <person name="Adriaenssens E.M."/>
            <person name="Foster-Nyarko E."/>
            <person name="Jarju S."/>
            <person name="Secka A."/>
            <person name="Antonio M."/>
            <person name="Oren A."/>
            <person name="Chaudhuri R.R."/>
            <person name="La Ragione R."/>
            <person name="Hildebrand F."/>
            <person name="Pallen M.J."/>
        </authorList>
    </citation>
    <scope>NUCLEOTIDE SEQUENCE</scope>
    <source>
        <strain evidence="10">CHK185-5351</strain>
    </source>
</reference>
<dbReference type="PANTHER" id="PTHR34390:SF1">
    <property type="entry name" value="SUCCINATE TRANSPORTER SUBUNIT YJJB-RELATED"/>
    <property type="match status" value="1"/>
</dbReference>
<keyword evidence="5 8" id="KW-1133">Transmembrane helix</keyword>
<proteinExistence type="inferred from homology"/>
<evidence type="ECO:0000256" key="4">
    <source>
        <dbReference type="ARBA" id="ARBA00022692"/>
    </source>
</evidence>
<evidence type="ECO:0000256" key="8">
    <source>
        <dbReference type="SAM" id="Phobius"/>
    </source>
</evidence>
<protein>
    <submittedName>
        <fullName evidence="10">Threonine/serine exporter family protein</fullName>
    </submittedName>
</protein>
<feature type="transmembrane region" description="Helical" evidence="8">
    <location>
        <begin position="6"/>
        <end position="24"/>
    </location>
</feature>
<evidence type="ECO:0000256" key="6">
    <source>
        <dbReference type="ARBA" id="ARBA00023136"/>
    </source>
</evidence>
<comment type="subcellular location">
    <subcellularLocation>
        <location evidence="1">Cell membrane</location>
        <topology evidence="1">Multi-pass membrane protein</topology>
    </subcellularLocation>
</comment>
<dbReference type="PANTHER" id="PTHR34390">
    <property type="entry name" value="UPF0442 PROTEIN YJJB-RELATED"/>
    <property type="match status" value="1"/>
</dbReference>
<evidence type="ECO:0000256" key="2">
    <source>
        <dbReference type="ARBA" id="ARBA00022475"/>
    </source>
</evidence>
<comment type="caution">
    <text evidence="10">The sequence shown here is derived from an EMBL/GenBank/DDBJ whole genome shotgun (WGS) entry which is preliminary data.</text>
</comment>
<evidence type="ECO:0000256" key="1">
    <source>
        <dbReference type="ARBA" id="ARBA00004651"/>
    </source>
</evidence>
<feature type="transmembrane region" description="Helical" evidence="8">
    <location>
        <begin position="52"/>
        <end position="72"/>
    </location>
</feature>
<evidence type="ECO:0000256" key="3">
    <source>
        <dbReference type="ARBA" id="ARBA00022519"/>
    </source>
</evidence>
<keyword evidence="2" id="KW-1003">Cell membrane</keyword>
<evidence type="ECO:0000256" key="5">
    <source>
        <dbReference type="ARBA" id="ARBA00022989"/>
    </source>
</evidence>
<dbReference type="GO" id="GO:0005886">
    <property type="term" value="C:plasma membrane"/>
    <property type="evidence" value="ECO:0007669"/>
    <property type="project" value="UniProtKB-SubCell"/>
</dbReference>
<comment type="similarity">
    <text evidence="7">Belongs to the ThrE exporter (TC 2.A.79) family.</text>
</comment>
<sequence length="147" mass="15882">MVAIVIQLIGAFFGTLGFCVLLNIPKKIWICSSFVGTAAWGMYLAAGNFTEAVVTLNFLAALTAAVLSQILARFFRAPVTLFLIPGIFPMVPGAGMYEIAYNAVRGDQELVNYYIMQTLQIAGAIAVGIFLADIVQRVIMPKSIKKS</sequence>
<dbReference type="InterPro" id="IPR050539">
    <property type="entry name" value="ThrE_Dicarb/AminoAcid_Exp"/>
</dbReference>
<keyword evidence="6 8" id="KW-0472">Membrane</keyword>
<reference evidence="10" key="2">
    <citation type="submission" date="2021-04" db="EMBL/GenBank/DDBJ databases">
        <authorList>
            <person name="Gilroy R."/>
        </authorList>
    </citation>
    <scope>NUCLEOTIDE SEQUENCE</scope>
    <source>
        <strain evidence="10">CHK185-5351</strain>
    </source>
</reference>
<organism evidence="10 11">
    <name type="scientific">Candidatus Fusicatenibacter intestinigallinarum</name>
    <dbReference type="NCBI Taxonomy" id="2838598"/>
    <lineage>
        <taxon>Bacteria</taxon>
        <taxon>Bacillati</taxon>
        <taxon>Bacillota</taxon>
        <taxon>Clostridia</taxon>
        <taxon>Lachnospirales</taxon>
        <taxon>Lachnospiraceae</taxon>
        <taxon>Fusicatenibacter</taxon>
    </lineage>
</organism>
<gene>
    <name evidence="10" type="ORF">H9705_09110</name>
</gene>
<feature type="transmembrane region" description="Helical" evidence="8">
    <location>
        <begin position="113"/>
        <end position="135"/>
    </location>
</feature>
<name>A0A9D2NCD1_9FIRM</name>
<keyword evidence="3" id="KW-0997">Cell inner membrane</keyword>
<feature type="transmembrane region" description="Helical" evidence="8">
    <location>
        <begin position="79"/>
        <end position="101"/>
    </location>
</feature>
<evidence type="ECO:0000313" key="11">
    <source>
        <dbReference type="Proteomes" id="UP000823849"/>
    </source>
</evidence>